<feature type="region of interest" description="Disordered" evidence="4">
    <location>
        <begin position="318"/>
        <end position="346"/>
    </location>
</feature>
<dbReference type="Pfam" id="PF22975">
    <property type="entry name" value="EPS8_2nd"/>
    <property type="match status" value="1"/>
</dbReference>
<dbReference type="SUPFAM" id="SSF50729">
    <property type="entry name" value="PH domain-like"/>
    <property type="match status" value="1"/>
</dbReference>
<feature type="region of interest" description="Disordered" evidence="4">
    <location>
        <begin position="501"/>
        <end position="569"/>
    </location>
</feature>
<proteinExistence type="inferred from homology"/>
<feature type="compositionally biased region" description="Basic and acidic residues" evidence="4">
    <location>
        <begin position="715"/>
        <end position="724"/>
    </location>
</feature>
<protein>
    <recommendedName>
        <fullName evidence="5">SH3 domain-containing protein</fullName>
    </recommendedName>
</protein>
<feature type="region of interest" description="Disordered" evidence="4">
    <location>
        <begin position="232"/>
        <end position="254"/>
    </location>
</feature>
<feature type="compositionally biased region" description="Pro residues" evidence="4">
    <location>
        <begin position="202"/>
        <end position="214"/>
    </location>
</feature>
<dbReference type="PROSITE" id="PS50002">
    <property type="entry name" value="SH3"/>
    <property type="match status" value="1"/>
</dbReference>
<dbReference type="EnsemblMetazoa" id="G6496.3">
    <property type="protein sequence ID" value="G6496.3:cds"/>
    <property type="gene ID" value="G6496"/>
</dbReference>
<feature type="domain" description="SH3" evidence="5">
    <location>
        <begin position="614"/>
        <end position="673"/>
    </location>
</feature>
<feature type="region of interest" description="Disordered" evidence="4">
    <location>
        <begin position="190"/>
        <end position="219"/>
    </location>
</feature>
<feature type="compositionally biased region" description="Basic and acidic residues" evidence="4">
    <location>
        <begin position="21"/>
        <end position="41"/>
    </location>
</feature>
<dbReference type="Proteomes" id="UP000005408">
    <property type="component" value="Unassembled WGS sequence"/>
</dbReference>
<dbReference type="SMART" id="SM00326">
    <property type="entry name" value="SH3"/>
    <property type="match status" value="1"/>
</dbReference>
<dbReference type="GO" id="GO:0007266">
    <property type="term" value="P:Rho protein signal transduction"/>
    <property type="evidence" value="ECO:0007669"/>
    <property type="project" value="TreeGrafter"/>
</dbReference>
<evidence type="ECO:0000259" key="5">
    <source>
        <dbReference type="PROSITE" id="PS50002"/>
    </source>
</evidence>
<feature type="compositionally biased region" description="Pro residues" evidence="4">
    <location>
        <begin position="822"/>
        <end position="833"/>
    </location>
</feature>
<dbReference type="InterPro" id="IPR011993">
    <property type="entry name" value="PH-like_dom_sf"/>
</dbReference>
<dbReference type="Pfam" id="PF00018">
    <property type="entry name" value="SH3_1"/>
    <property type="match status" value="1"/>
</dbReference>
<accession>A0A8W8NDW1</accession>
<evidence type="ECO:0000313" key="6">
    <source>
        <dbReference type="EnsemblMetazoa" id="G6496.3:cds"/>
    </source>
</evidence>
<dbReference type="Gene3D" id="2.30.30.40">
    <property type="entry name" value="SH3 Domains"/>
    <property type="match status" value="1"/>
</dbReference>
<feature type="compositionally biased region" description="Basic and acidic residues" evidence="4">
    <location>
        <begin position="746"/>
        <end position="783"/>
    </location>
</feature>
<keyword evidence="2 3" id="KW-0728">SH3 domain</keyword>
<evidence type="ECO:0000256" key="1">
    <source>
        <dbReference type="ARBA" id="ARBA00006197"/>
    </source>
</evidence>
<comment type="similarity">
    <text evidence="1">Belongs to the EPS8 family.</text>
</comment>
<dbReference type="GO" id="GO:0035023">
    <property type="term" value="P:regulation of Rho protein signal transduction"/>
    <property type="evidence" value="ECO:0007669"/>
    <property type="project" value="TreeGrafter"/>
</dbReference>
<evidence type="ECO:0000256" key="2">
    <source>
        <dbReference type="ARBA" id="ARBA00022443"/>
    </source>
</evidence>
<dbReference type="PANTHER" id="PTHR12287:SF23">
    <property type="entry name" value="AROUSER, ISOFORM A-RELATED"/>
    <property type="match status" value="1"/>
</dbReference>
<dbReference type="GO" id="GO:0005886">
    <property type="term" value="C:plasma membrane"/>
    <property type="evidence" value="ECO:0007669"/>
    <property type="project" value="TreeGrafter"/>
</dbReference>
<organism evidence="6 7">
    <name type="scientific">Magallana gigas</name>
    <name type="common">Pacific oyster</name>
    <name type="synonym">Crassostrea gigas</name>
    <dbReference type="NCBI Taxonomy" id="29159"/>
    <lineage>
        <taxon>Eukaryota</taxon>
        <taxon>Metazoa</taxon>
        <taxon>Spiralia</taxon>
        <taxon>Lophotrochozoa</taxon>
        <taxon>Mollusca</taxon>
        <taxon>Bivalvia</taxon>
        <taxon>Autobranchia</taxon>
        <taxon>Pteriomorphia</taxon>
        <taxon>Ostreida</taxon>
        <taxon>Ostreoidea</taxon>
        <taxon>Ostreidae</taxon>
        <taxon>Magallana</taxon>
    </lineage>
</organism>
<dbReference type="AlphaFoldDB" id="A0A8W8NDW1"/>
<evidence type="ECO:0000256" key="3">
    <source>
        <dbReference type="PROSITE-ProRule" id="PRU00192"/>
    </source>
</evidence>
<dbReference type="InterPro" id="IPR036028">
    <property type="entry name" value="SH3-like_dom_sf"/>
</dbReference>
<evidence type="ECO:0000256" key="4">
    <source>
        <dbReference type="SAM" id="MobiDB-lite"/>
    </source>
</evidence>
<feature type="compositionally biased region" description="Pro residues" evidence="4">
    <location>
        <begin position="701"/>
        <end position="711"/>
    </location>
</feature>
<feature type="compositionally biased region" description="Polar residues" evidence="4">
    <location>
        <begin position="689"/>
        <end position="699"/>
    </location>
</feature>
<dbReference type="Pfam" id="PF18016">
    <property type="entry name" value="SAM_3"/>
    <property type="match status" value="1"/>
</dbReference>
<feature type="region of interest" description="Disordered" evidence="4">
    <location>
        <begin position="679"/>
        <end position="869"/>
    </location>
</feature>
<dbReference type="InterPro" id="IPR013761">
    <property type="entry name" value="SAM/pointed_sf"/>
</dbReference>
<name>A0A8W8NDW1_MAGGI</name>
<feature type="region of interest" description="Disordered" evidence="4">
    <location>
        <begin position="1"/>
        <end position="41"/>
    </location>
</feature>
<dbReference type="InterPro" id="IPR055093">
    <property type="entry name" value="EPS8_2nd"/>
</dbReference>
<dbReference type="InterPro" id="IPR039801">
    <property type="entry name" value="EPS8-like"/>
</dbReference>
<keyword evidence="7" id="KW-1185">Reference proteome</keyword>
<dbReference type="Pfam" id="PF08416">
    <property type="entry name" value="PTB"/>
    <property type="match status" value="1"/>
</dbReference>
<feature type="compositionally biased region" description="Basic residues" evidence="4">
    <location>
        <begin position="324"/>
        <end position="334"/>
    </location>
</feature>
<feature type="compositionally biased region" description="Basic and acidic residues" evidence="4">
    <location>
        <begin position="835"/>
        <end position="849"/>
    </location>
</feature>
<dbReference type="InterPro" id="IPR001452">
    <property type="entry name" value="SH3_domain"/>
</dbReference>
<dbReference type="GO" id="GO:0003779">
    <property type="term" value="F:actin binding"/>
    <property type="evidence" value="ECO:0007669"/>
    <property type="project" value="TreeGrafter"/>
</dbReference>
<feature type="compositionally biased region" description="Basic and acidic residues" evidence="4">
    <location>
        <begin position="501"/>
        <end position="515"/>
    </location>
</feature>
<reference evidence="6" key="1">
    <citation type="submission" date="2022-08" db="UniProtKB">
        <authorList>
            <consortium name="EnsemblMetazoa"/>
        </authorList>
    </citation>
    <scope>IDENTIFICATION</scope>
    <source>
        <strain evidence="6">05x7-T-G4-1.051#20</strain>
    </source>
</reference>
<evidence type="ECO:0000313" key="7">
    <source>
        <dbReference type="Proteomes" id="UP000005408"/>
    </source>
</evidence>
<feature type="compositionally biased region" description="Basic and acidic residues" evidence="4">
    <location>
        <begin position="796"/>
        <end position="809"/>
    </location>
</feature>
<dbReference type="Gene3D" id="2.30.29.30">
    <property type="entry name" value="Pleckstrin-homology domain (PH domain)/Phosphotyrosine-binding domain (PTB)"/>
    <property type="match status" value="1"/>
</dbReference>
<dbReference type="Gene3D" id="1.10.150.50">
    <property type="entry name" value="Transcription Factor, Ets-1"/>
    <property type="match status" value="1"/>
</dbReference>
<dbReference type="InterPro" id="IPR041418">
    <property type="entry name" value="SAM_3"/>
</dbReference>
<dbReference type="SUPFAM" id="SSF50044">
    <property type="entry name" value="SH3-domain"/>
    <property type="match status" value="1"/>
</dbReference>
<sequence length="993" mass="114133">MNGYDHYGRNGFNPVNSVDPYNHRDDSYERNDYGRSQRNGFGHDLDRTSFDGRYDMRDDDRNIQFELDHLATFSSRSGTMSPEDGLRKLRQMESTTGIWTMRCTMFVDRASSNLVIVDRSNGDELERFSLDLVYEPTAIFKDDKREIYTNLILFTVLDDPRKRSGPSDMHIFQSIANPAQDIVDEIQAAKEGRGRATSGQRIPPPPSGPAPQPPRFGDMESYLKESAGLGRSDFFTQQGPRERDNQANSIVDDDINYRQSRVGGLGGLGQTNRASYMPTEMDSPQNEILERDVQLLNACFDDIEKFVSRLQQAAEAYKELERRRKDRSNKKSKNGRPTGDGMLNMRAKPPPADDFIDIFEKFKFAFNLLAKLKAHIHDPNAPELVHFLFTPLSLIYEASRDPVHGGRDLAEGATRPGITQDAKQLLLNCLTSKELELWQSLGKSWINSRDNYGDTYMPRFYNGWAPAMSAPAMSAPVMSAPVERLDRTRIEDALMNHERQIRDRNYEERARREGGDMVMPFPSARDDDRNYGGRSTRYDQFSRPPEENNYARSTKRPSTPPPQGVPYTNPSVARYQEHVEQHINRNREVHEPRMPEPRTKQDKMLDFVQETLRANGKVMEAVHDRQGRNAKEITVQKGELLQVLDDTRNWWKLKNHEGHIGYAPYTILKEYEANGMGDFDKTRGRRSSGEYNSHIQTNGAPAPPAPPPPPNGGSRRQDDRDDRKQRKPSNRRRNYSDDYSSGSASDEDRRSYGRSSDRRNSPRSPRDDSDGWSRDSSDRERSRSNRQKRRNSPPPKRNDPPAPRYDDPPSRYSNKSPRQREPPPVPATKPPPLRGQKDKKRDDLHDELQQRMNIGPKSGQKPQRERQQVRVITARSSVDEVADWLDTKGFSENCIRVFRGYNGEDMFRLKKKEMDRLIGQQEAQRLESQILVQKNKEGYKTARSGGKELQAILHKRKEMADRKDDSVEVADYSDSEIVQEITDAFNDMLEPYE</sequence>
<dbReference type="InterPro" id="IPR013625">
    <property type="entry name" value="PTB"/>
</dbReference>
<dbReference type="PANTHER" id="PTHR12287">
    <property type="entry name" value="EPIDERMAL GROWTH FACTOR RECEPTOR KINASE SUBSTRATE EPS8-RELATED PROTEIN"/>
    <property type="match status" value="1"/>
</dbReference>